<dbReference type="InterPro" id="IPR043964">
    <property type="entry name" value="P-loop_TraG"/>
</dbReference>
<protein>
    <submittedName>
        <fullName evidence="4">TraG family conjugative transposon ATPase</fullName>
    </submittedName>
</protein>
<evidence type="ECO:0000313" key="5">
    <source>
        <dbReference type="Proteomes" id="UP000552864"/>
    </source>
</evidence>
<feature type="domain" description="TraG N-terminal Bacteroidetes" evidence="2">
    <location>
        <begin position="6"/>
        <end position="55"/>
    </location>
</feature>
<dbReference type="SUPFAM" id="SSF52540">
    <property type="entry name" value="P-loop containing nucleoside triphosphate hydrolases"/>
    <property type="match status" value="1"/>
</dbReference>
<evidence type="ECO:0000259" key="2">
    <source>
        <dbReference type="Pfam" id="PF12991"/>
    </source>
</evidence>
<dbReference type="InterPro" id="IPR024451">
    <property type="entry name" value="TraG_N_Bacteroidetes"/>
</dbReference>
<proteinExistence type="predicted"/>
<dbReference type="EMBL" id="JABAHZ010000001">
    <property type="protein sequence ID" value="NLR78029.1"/>
    <property type="molecule type" value="Genomic_DNA"/>
</dbReference>
<dbReference type="InterPro" id="IPR053155">
    <property type="entry name" value="F-pilin_assembly_TraC"/>
</dbReference>
<evidence type="ECO:0000259" key="3">
    <source>
        <dbReference type="Pfam" id="PF19044"/>
    </source>
</evidence>
<dbReference type="Gene3D" id="1.10.8.730">
    <property type="match status" value="1"/>
</dbReference>
<dbReference type="InterPro" id="IPR022509">
    <property type="entry name" value="Conjugation_ATPase_TraG"/>
</dbReference>
<dbReference type="PANTHER" id="PTHR38467:SF1">
    <property type="entry name" value="CONJUGATIVE TRANSFER: ASSEMBLY"/>
    <property type="match status" value="1"/>
</dbReference>
<feature type="domain" description="TraG P-loop" evidence="3">
    <location>
        <begin position="411"/>
        <end position="823"/>
    </location>
</feature>
<dbReference type="Gene3D" id="3.40.50.300">
    <property type="entry name" value="P-loop containing nucleotide triphosphate hydrolases"/>
    <property type="match status" value="1"/>
</dbReference>
<dbReference type="NCBIfam" id="TIGR03783">
    <property type="entry name" value="Bac_Flav_CT_G"/>
    <property type="match status" value="1"/>
</dbReference>
<gene>
    <name evidence="4" type="primary">traG</name>
    <name evidence="4" type="ORF">HGH91_05300</name>
</gene>
<dbReference type="Pfam" id="PF12991">
    <property type="entry name" value="DUF3875"/>
    <property type="match status" value="1"/>
</dbReference>
<feature type="coiled-coil region" evidence="1">
    <location>
        <begin position="275"/>
        <end position="302"/>
    </location>
</feature>
<dbReference type="PANTHER" id="PTHR38467">
    <property type="match status" value="1"/>
</dbReference>
<name>A0A847SLK6_9BACT</name>
<sequence>MPPRDKRVSLEKCFPIYKVKDGNILSRDGDVTVGIKVFLPEIFTLNTADYENIHAAWIKAMKVLPAGTVVHKQDWFVESTYKADFDGGDQSFLGRSSERFYNERPFLNHCCYVFITRRNPGRRPSSSVVSNLLLRRTAIEPEVVDERSLADFSDRVSQFQRLLSDGGFIKSELLSDEDITGTAEKRGLLEQYLFLQSESNQHELTDISFKPEWRIGEKFCQMFSIAGVDDLPALCGPRITYDRYSTDNTKFSVGFSSPANLLLSCNHIYNQFIVIQDTVTTLKNLEAKRRRLQSLANYSRENMISRDATNDYLNESLSQQRQPVSAHFNIIAWTADWNETKEVRNKCAAAFSQMDAVPRQEIVGAPQLYWASLPGNAGSIPGNEMFSTFLEQACCFLNFETNYQSSVSPFGLRLGDRISGRPLHVDISDEFMKKGVITNRNKIVVGGSGSGKSMFMNALLRSYHVNGAHSVILDVGGSYVGLCNLLGGYYFSYTEDNPIQFNPFYIGADDTLDIEKRESLKTLLIGLWKRETETFNRSEYVAISNALQLYYTKLANNPDIFPCFDSFYEFLQGDYMDVLEKERVQGKDFDITNMLYVLKPYYRGGEFSFLLNARDNLNLLNQRMVVVELDNIKDHPILFPVVTLLVMEMFISKMRKVKGVRKVIVIEEAWKAIMRSGMAEFMKYLYKTVRKFFGEAITVTQELTDLISSPIVKDAIISNADCKILLDLRKFTNKFSDIQNLLGLSDKGKELVLSVNRSNDPTRRYREIFIDLGGQVMKVYRYEPSPEEYFAYTTEESEKVKVLSYAAKFDGDIERGIQALIRDSQL</sequence>
<dbReference type="InterPro" id="IPR027417">
    <property type="entry name" value="P-loop_NTPase"/>
</dbReference>
<dbReference type="Pfam" id="PF19044">
    <property type="entry name" value="P-loop_TraG"/>
    <property type="match status" value="1"/>
</dbReference>
<comment type="caution">
    <text evidence="4">The sequence shown here is derived from an EMBL/GenBank/DDBJ whole genome shotgun (WGS) entry which is preliminary data.</text>
</comment>
<evidence type="ECO:0000313" key="4">
    <source>
        <dbReference type="EMBL" id="NLR78029.1"/>
    </source>
</evidence>
<keyword evidence="1" id="KW-0175">Coiled coil</keyword>
<accession>A0A847SLK6</accession>
<dbReference type="Proteomes" id="UP000552864">
    <property type="component" value="Unassembled WGS sequence"/>
</dbReference>
<reference evidence="4 5" key="1">
    <citation type="submission" date="2020-04" db="EMBL/GenBank/DDBJ databases">
        <authorList>
            <person name="Yin C."/>
        </authorList>
    </citation>
    <scope>NUCLEOTIDE SEQUENCE [LARGE SCALE GENOMIC DNA]</scope>
    <source>
        <strain evidence="4 5">Ak56</strain>
    </source>
</reference>
<evidence type="ECO:0000256" key="1">
    <source>
        <dbReference type="SAM" id="Coils"/>
    </source>
</evidence>
<dbReference type="AlphaFoldDB" id="A0A847SLK6"/>
<organism evidence="4 5">
    <name type="scientific">Chitinophaga eiseniae</name>
    <dbReference type="NCBI Taxonomy" id="634771"/>
    <lineage>
        <taxon>Bacteria</taxon>
        <taxon>Pseudomonadati</taxon>
        <taxon>Bacteroidota</taxon>
        <taxon>Chitinophagia</taxon>
        <taxon>Chitinophagales</taxon>
        <taxon>Chitinophagaceae</taxon>
        <taxon>Chitinophaga</taxon>
    </lineage>
</organism>
<keyword evidence="5" id="KW-1185">Reference proteome</keyword>